<organism evidence="1 2">
    <name type="scientific">Pseudomonas phage KTN4</name>
    <dbReference type="NCBI Taxonomy" id="1862701"/>
    <lineage>
        <taxon>Viruses</taxon>
        <taxon>Duplodnaviria</taxon>
        <taxon>Heunggongvirae</taxon>
        <taxon>Uroviricota</taxon>
        <taxon>Caudoviricetes</taxon>
        <taxon>Chimalliviridae</taxon>
        <taxon>Phikzvirus</taxon>
        <taxon>Phikzvirus phiKZ</taxon>
    </lineage>
</organism>
<gene>
    <name evidence="1" type="ORF">KTN4_210</name>
</gene>
<sequence length="174" mass="20968">MFKKLIQYFRGFQKEVGKEQLLTELERIDKDIISGEERLKAINNFWQLINLDELKTLTIRKMIGVPVYLRHYSIGYLLDALTRLNDHIANEDDLKISEMCRTEFIDRKSIDLDEYFINSNDSFIDVCKSIETMRDLIWQQTEYLEQINHQAYQRQMDRMYYDIIELSRAIIKLL</sequence>
<proteinExistence type="predicted"/>
<accession>A0A192Y5G3</accession>
<name>A0A192Y5G3_9CAUD</name>
<evidence type="ECO:0000313" key="2">
    <source>
        <dbReference type="Proteomes" id="UP000224336"/>
    </source>
</evidence>
<dbReference type="Proteomes" id="UP000224336">
    <property type="component" value="Segment"/>
</dbReference>
<protein>
    <submittedName>
        <fullName evidence="1">Uncharacterized protein</fullName>
    </submittedName>
</protein>
<evidence type="ECO:0000313" key="1">
    <source>
        <dbReference type="EMBL" id="ANM44968.1"/>
    </source>
</evidence>
<dbReference type="EMBL" id="KU521356">
    <property type="protein sequence ID" value="ANM44968.1"/>
    <property type="molecule type" value="Genomic_DNA"/>
</dbReference>
<reference evidence="1 2" key="1">
    <citation type="journal article" date="2016" name="Sci. Rep.">
        <title>A proposed integrated approach for the preclinical evaluation of phage therapy in Pseudomonas infections.</title>
        <authorList>
            <person name="Danis-Wlodarczyk K."/>
            <person name="Vandenheuvel D."/>
            <person name="Jang H.B."/>
            <person name="Briers Y."/>
            <person name="Olszak T."/>
            <person name="Arabski M."/>
            <person name="Wasik S."/>
            <person name="Drabik M."/>
            <person name="Higgins G."/>
            <person name="Tyrrell J."/>
            <person name="Harvey B.J."/>
            <person name="Noben J.P."/>
            <person name="Lavigne R."/>
            <person name="Drulis-Kawa Z."/>
        </authorList>
    </citation>
    <scope>NUCLEOTIDE SEQUENCE [LARGE SCALE GENOMIC DNA]</scope>
</reference>